<evidence type="ECO:0000313" key="2">
    <source>
        <dbReference type="Proteomes" id="UP000414233"/>
    </source>
</evidence>
<proteinExistence type="predicted"/>
<sequence length="221" mass="23556">MRALRIPIERLAGCAPSGPIVSAERMQSAADAAAVLQRAHVFADEHREAAVRCLAQAKSEAEAIRESARRAGMAAAREEIDAARAAAVDAAVTWFADESALERTIVESLDKRIREAIASALAAFVSQQDTVEMLSLRIARNIPAMAADGGLTLRAHPDHVEGIKTALVALAPLRAMPDSRLPPSQALLESPVASVRIDIDADLARIRQHFLQTPAPGFAYG</sequence>
<name>A0A5E4ZE90_9BURK</name>
<reference evidence="1 2" key="1">
    <citation type="submission" date="2019-08" db="EMBL/GenBank/DDBJ databases">
        <authorList>
            <person name="Peeters C."/>
        </authorList>
    </citation>
    <scope>NUCLEOTIDE SEQUENCE [LARGE SCALE GENOMIC DNA]</scope>
    <source>
        <strain evidence="1 2">LMG 30175</strain>
    </source>
</reference>
<organism evidence="1 2">
    <name type="scientific">Pandoraea terrae</name>
    <dbReference type="NCBI Taxonomy" id="1537710"/>
    <lineage>
        <taxon>Bacteria</taxon>
        <taxon>Pseudomonadati</taxon>
        <taxon>Pseudomonadota</taxon>
        <taxon>Betaproteobacteria</taxon>
        <taxon>Burkholderiales</taxon>
        <taxon>Burkholderiaceae</taxon>
        <taxon>Pandoraea</taxon>
    </lineage>
</organism>
<dbReference type="RefSeq" id="WP_191629241.1">
    <property type="nucleotide sequence ID" value="NZ_CABPRZ010000040.1"/>
</dbReference>
<keyword evidence="2" id="KW-1185">Reference proteome</keyword>
<dbReference type="EMBL" id="CABPRZ010000040">
    <property type="protein sequence ID" value="VVE59188.1"/>
    <property type="molecule type" value="Genomic_DNA"/>
</dbReference>
<accession>A0A5E4ZE90</accession>
<evidence type="ECO:0000313" key="1">
    <source>
        <dbReference type="EMBL" id="VVE59188.1"/>
    </source>
</evidence>
<gene>
    <name evidence="1" type="ORF">PTE30175_05398</name>
</gene>
<dbReference type="AlphaFoldDB" id="A0A5E4ZE90"/>
<protein>
    <submittedName>
        <fullName evidence="1">Type III secretion system apparatus protein</fullName>
    </submittedName>
</protein>
<dbReference type="Proteomes" id="UP000414233">
    <property type="component" value="Unassembled WGS sequence"/>
</dbReference>